<dbReference type="Gene3D" id="1.10.10.1320">
    <property type="entry name" value="Anti-sigma factor, zinc-finger domain"/>
    <property type="match status" value="1"/>
</dbReference>
<dbReference type="InterPro" id="IPR027383">
    <property type="entry name" value="Znf_put"/>
</dbReference>
<dbReference type="Pfam" id="PF13490">
    <property type="entry name" value="zf-HC2"/>
    <property type="match status" value="1"/>
</dbReference>
<sequence>MTAAPTPSGREPDPYLTWDAAYVLGALGPADRREYEAHLAGCAACREAVGEIAGVPGILGTLPADQAIALPDEAPPTPRADVVPLGTLARSARRARVRRRSLAAVAAAALAVGGVLTGMSVDGGAAVDPPVVAEAADVEVELEPVGATDVHASLTATERPWGTLLAWSCRYGSVPEGYESLTYELVVVDRAGGRTVAATWGASGDSAEDLRAASAVELTDVVRLEIAVVGGTDPLASADV</sequence>
<evidence type="ECO:0000313" key="6">
    <source>
        <dbReference type="Proteomes" id="UP000757540"/>
    </source>
</evidence>
<reference evidence="5 6" key="1">
    <citation type="submission" date="2020-05" db="EMBL/GenBank/DDBJ databases">
        <title>Genomic Encyclopedia of Type Strains, Phase III (KMG-III): the genomes of soil and plant-associated and newly described type strains.</title>
        <authorList>
            <person name="Whitman W."/>
        </authorList>
    </citation>
    <scope>NUCLEOTIDE SEQUENCE [LARGE SCALE GENOMIC DNA]</scope>
    <source>
        <strain evidence="5 6">KCTC 19046</strain>
    </source>
</reference>
<keyword evidence="1" id="KW-0805">Transcription regulation</keyword>
<comment type="caution">
    <text evidence="5">The sequence shown here is derived from an EMBL/GenBank/DDBJ whole genome shotgun (WGS) entry which is preliminary data.</text>
</comment>
<dbReference type="Proteomes" id="UP000757540">
    <property type="component" value="Unassembled WGS sequence"/>
</dbReference>
<accession>A0ABX2A9H8</accession>
<dbReference type="EMBL" id="JABEZU010000004">
    <property type="protein sequence ID" value="NOV98431.1"/>
    <property type="molecule type" value="Genomic_DNA"/>
</dbReference>
<keyword evidence="6" id="KW-1185">Reference proteome</keyword>
<dbReference type="RefSeq" id="WP_171784667.1">
    <property type="nucleotide sequence ID" value="NZ_BAAAML010000003.1"/>
</dbReference>
<keyword evidence="3" id="KW-1133">Transmembrane helix</keyword>
<feature type="transmembrane region" description="Helical" evidence="3">
    <location>
        <begin position="102"/>
        <end position="121"/>
    </location>
</feature>
<keyword evidence="2" id="KW-0804">Transcription</keyword>
<evidence type="ECO:0000313" key="5">
    <source>
        <dbReference type="EMBL" id="NOV98431.1"/>
    </source>
</evidence>
<evidence type="ECO:0000256" key="1">
    <source>
        <dbReference type="ARBA" id="ARBA00023015"/>
    </source>
</evidence>
<feature type="domain" description="Putative zinc-finger" evidence="4">
    <location>
        <begin position="21"/>
        <end position="46"/>
    </location>
</feature>
<keyword evidence="3" id="KW-0472">Membrane</keyword>
<protein>
    <recommendedName>
        <fullName evidence="4">Putative zinc-finger domain-containing protein</fullName>
    </recommendedName>
</protein>
<organism evidence="5 6">
    <name type="scientific">Isoptericola halotolerans</name>
    <dbReference type="NCBI Taxonomy" id="300560"/>
    <lineage>
        <taxon>Bacteria</taxon>
        <taxon>Bacillati</taxon>
        <taxon>Actinomycetota</taxon>
        <taxon>Actinomycetes</taxon>
        <taxon>Micrococcales</taxon>
        <taxon>Promicromonosporaceae</taxon>
        <taxon>Isoptericola</taxon>
    </lineage>
</organism>
<gene>
    <name evidence="5" type="ORF">HDG69_003026</name>
</gene>
<evidence type="ECO:0000259" key="4">
    <source>
        <dbReference type="Pfam" id="PF13490"/>
    </source>
</evidence>
<dbReference type="InterPro" id="IPR041916">
    <property type="entry name" value="Anti_sigma_zinc_sf"/>
</dbReference>
<keyword evidence="3" id="KW-0812">Transmembrane</keyword>
<evidence type="ECO:0000256" key="3">
    <source>
        <dbReference type="SAM" id="Phobius"/>
    </source>
</evidence>
<proteinExistence type="predicted"/>
<evidence type="ECO:0000256" key="2">
    <source>
        <dbReference type="ARBA" id="ARBA00023163"/>
    </source>
</evidence>
<name>A0ABX2A9H8_9MICO</name>